<feature type="region of interest" description="Disordered" evidence="1">
    <location>
        <begin position="1"/>
        <end position="22"/>
    </location>
</feature>
<evidence type="ECO:0000256" key="1">
    <source>
        <dbReference type="SAM" id="MobiDB-lite"/>
    </source>
</evidence>
<reference evidence="2" key="1">
    <citation type="submission" date="2014-05" db="EMBL/GenBank/DDBJ databases">
        <title>The transcriptome of the halophilic microalga Tetraselmis sp. GSL018 isolated from the Great Salt Lake, Utah.</title>
        <authorList>
            <person name="Jinkerson R.E."/>
            <person name="D'Adamo S."/>
            <person name="Posewitz M.C."/>
        </authorList>
    </citation>
    <scope>NUCLEOTIDE SEQUENCE</scope>
    <source>
        <strain evidence="2">GSL018</strain>
    </source>
</reference>
<accession>A0A061RR56</accession>
<sequence length="198" mass="21919">MRGQLEKSSLSDSSESESDVEDSKALCDTFEAQLHMVNRDLKLLASKKDMTKGSCISSPATVLHGNRALESASTSPRTPPSKYSTQDCATKQDTNCYNGNIQYVDSNINSVFSSKGYKWRACNLETENKTLQELLLATKGNSSTSGNCSSERSSPTKTRFTPVQKQTYRKRGKREYGLGLVDSSRTSKPSLEAFQQRF</sequence>
<name>A0A061RR56_9CHLO</name>
<evidence type="ECO:0000313" key="2">
    <source>
        <dbReference type="EMBL" id="JAC73140.1"/>
    </source>
</evidence>
<gene>
    <name evidence="2" type="ORF">TSPGSL018_29638</name>
</gene>
<dbReference type="EMBL" id="GBEZ01012782">
    <property type="protein sequence ID" value="JAC73140.1"/>
    <property type="molecule type" value="Transcribed_RNA"/>
</dbReference>
<proteinExistence type="predicted"/>
<feature type="compositionally biased region" description="Polar residues" evidence="1">
    <location>
        <begin position="140"/>
        <end position="166"/>
    </location>
</feature>
<protein>
    <submittedName>
        <fullName evidence="2">Uncharacterized protein</fullName>
    </submittedName>
</protein>
<organism evidence="2">
    <name type="scientific">Tetraselmis sp. GSL018</name>
    <dbReference type="NCBI Taxonomy" id="582737"/>
    <lineage>
        <taxon>Eukaryota</taxon>
        <taxon>Viridiplantae</taxon>
        <taxon>Chlorophyta</taxon>
        <taxon>core chlorophytes</taxon>
        <taxon>Chlorodendrophyceae</taxon>
        <taxon>Chlorodendrales</taxon>
        <taxon>Chlorodendraceae</taxon>
        <taxon>Tetraselmis</taxon>
    </lineage>
</organism>
<dbReference type="AlphaFoldDB" id="A0A061RR56"/>
<feature type="region of interest" description="Disordered" evidence="1">
    <location>
        <begin position="140"/>
        <end position="171"/>
    </location>
</feature>